<gene>
    <name evidence="1" type="ORF">HGI39_11970</name>
</gene>
<accession>A0AAW3W979</accession>
<dbReference type="AlphaFoldDB" id="A0AAW3W979"/>
<protein>
    <submittedName>
        <fullName evidence="1">Phage head closure protein</fullName>
    </submittedName>
</protein>
<organism evidence="1 2">
    <name type="scientific">Clostridium beijerinckii</name>
    <name type="common">Clostridium MP</name>
    <dbReference type="NCBI Taxonomy" id="1520"/>
    <lineage>
        <taxon>Bacteria</taxon>
        <taxon>Bacillati</taxon>
        <taxon>Bacillota</taxon>
        <taxon>Clostridia</taxon>
        <taxon>Eubacteriales</taxon>
        <taxon>Clostridiaceae</taxon>
        <taxon>Clostridium</taxon>
    </lineage>
</organism>
<name>A0AAW3W979_CLOBE</name>
<evidence type="ECO:0000313" key="2">
    <source>
        <dbReference type="Proteomes" id="UP001194098"/>
    </source>
</evidence>
<dbReference type="Pfam" id="PF05521">
    <property type="entry name" value="Phage_HCP"/>
    <property type="match status" value="1"/>
</dbReference>
<sequence>MNSKNCNQRIIISEYLGENQNDNGFDAPNWDDTYHPCWSAFKQVSGKEFISAKANNSENIVTFIVRYCNKTKVLLVPGATKQYKVIYKNKDYNILFCSDYNNQHEWIDIKAEVII</sequence>
<dbReference type="RefSeq" id="WP_171780016.1">
    <property type="nucleotide sequence ID" value="NZ_JABAGV010000027.1"/>
</dbReference>
<proteinExistence type="predicted"/>
<dbReference type="InterPro" id="IPR008767">
    <property type="entry name" value="Phage_SPP1_head-tail_adaptor"/>
</dbReference>
<comment type="caution">
    <text evidence="1">The sequence shown here is derived from an EMBL/GenBank/DDBJ whole genome shotgun (WGS) entry which is preliminary data.</text>
</comment>
<reference evidence="1" key="2">
    <citation type="journal article" date="2022" name="Nat. Biotechnol.">
        <title>Carbon-negative production of acetone and isopropanol by gas fermentation at industrial pilot scale.</title>
        <authorList>
            <person name="Liew F.E."/>
            <person name="Nogle R."/>
            <person name="Abdalla T."/>
            <person name="Rasor B.J."/>
            <person name="Canter C."/>
            <person name="Jensen R.O."/>
            <person name="Wang L."/>
            <person name="Strutz J."/>
            <person name="Chirania P."/>
            <person name="De Tissera S."/>
            <person name="Mueller A.P."/>
            <person name="Ruan Z."/>
            <person name="Gao A."/>
            <person name="Tran L."/>
            <person name="Engle N.L."/>
            <person name="Bromley J.C."/>
            <person name="Daniell J."/>
            <person name="Conrado R."/>
            <person name="Tschaplinski T.J."/>
            <person name="Giannone R.J."/>
            <person name="Hettich R.L."/>
            <person name="Karim A.S."/>
            <person name="Simpson S.D."/>
            <person name="Brown S.D."/>
            <person name="Leang C."/>
            <person name="Jewett M.C."/>
            <person name="Kopke M."/>
        </authorList>
    </citation>
    <scope>NUCLEOTIDE SEQUENCE</scope>
    <source>
        <strain evidence="1">DJ015</strain>
    </source>
</reference>
<dbReference type="NCBIfam" id="TIGR01563">
    <property type="entry name" value="gp16_SPP1"/>
    <property type="match status" value="1"/>
</dbReference>
<dbReference type="EMBL" id="JABAGV010000027">
    <property type="protein sequence ID" value="MBC2475416.1"/>
    <property type="molecule type" value="Genomic_DNA"/>
</dbReference>
<dbReference type="Proteomes" id="UP001194098">
    <property type="component" value="Unassembled WGS sequence"/>
</dbReference>
<evidence type="ECO:0000313" key="1">
    <source>
        <dbReference type="EMBL" id="MBC2475416.1"/>
    </source>
</evidence>
<reference evidence="1" key="1">
    <citation type="submission" date="2020-04" db="EMBL/GenBank/DDBJ databases">
        <authorList>
            <person name="Brown S."/>
        </authorList>
    </citation>
    <scope>NUCLEOTIDE SEQUENCE</scope>
    <source>
        <strain evidence="1">DJ015</strain>
    </source>
</reference>
<dbReference type="InterPro" id="IPR038666">
    <property type="entry name" value="SSP1_head-tail_sf"/>
</dbReference>
<dbReference type="Gene3D" id="2.40.10.270">
    <property type="entry name" value="Bacteriophage SPP1 head-tail adaptor protein"/>
    <property type="match status" value="1"/>
</dbReference>